<feature type="domain" description="Auxiliary Activity family 9 catalytic" evidence="14">
    <location>
        <begin position="17"/>
        <end position="229"/>
    </location>
</feature>
<dbReference type="Gene3D" id="2.70.50.70">
    <property type="match status" value="1"/>
</dbReference>
<keyword evidence="5" id="KW-0136">Cellulose degradation</keyword>
<name>A0A151GQ22_DRECN</name>
<keyword evidence="8" id="KW-0624">Polysaccharide degradation</keyword>
<comment type="catalytic activity">
    <reaction evidence="10">
        <text>[(1-&gt;4)-beta-D-glucosyl]n+m + reduced acceptor + O2 = 4-dehydro-beta-D-glucosyl-[(1-&gt;4)-beta-D-glucosyl]n-1 + [(1-&gt;4)-beta-D-glucosyl]m + acceptor + H2O.</text>
        <dbReference type="EC" id="1.14.99.56"/>
    </reaction>
</comment>
<evidence type="ECO:0000256" key="13">
    <source>
        <dbReference type="SAM" id="SignalP"/>
    </source>
</evidence>
<protein>
    <recommendedName>
        <fullName evidence="11">lytic cellulose monooxygenase (C4-dehydrogenating)</fullName>
        <ecNumber evidence="11">1.14.99.56</ecNumber>
    </recommendedName>
</protein>
<dbReference type="RefSeq" id="XP_040658548.1">
    <property type="nucleotide sequence ID" value="XM_040797665.1"/>
</dbReference>
<evidence type="ECO:0000259" key="14">
    <source>
        <dbReference type="Pfam" id="PF03443"/>
    </source>
</evidence>
<evidence type="ECO:0000256" key="12">
    <source>
        <dbReference type="SAM" id="MobiDB-lite"/>
    </source>
</evidence>
<dbReference type="AlphaFoldDB" id="A0A151GQ22"/>
<keyword evidence="4 13" id="KW-0732">Signal</keyword>
<dbReference type="Proteomes" id="UP000076580">
    <property type="component" value="Chromosome 01"/>
</dbReference>
<evidence type="ECO:0000256" key="8">
    <source>
        <dbReference type="ARBA" id="ARBA00023326"/>
    </source>
</evidence>
<comment type="caution">
    <text evidence="15">The sequence shown here is derived from an EMBL/GenBank/DDBJ whole genome shotgun (WGS) entry which is preliminary data.</text>
</comment>
<proteinExistence type="inferred from homology"/>
<evidence type="ECO:0000313" key="16">
    <source>
        <dbReference type="Proteomes" id="UP000076580"/>
    </source>
</evidence>
<dbReference type="GO" id="GO:0005576">
    <property type="term" value="C:extracellular region"/>
    <property type="evidence" value="ECO:0007669"/>
    <property type="project" value="UniProtKB-SubCell"/>
</dbReference>
<organism evidence="15 16">
    <name type="scientific">Drechmeria coniospora</name>
    <name type="common">Nematophagous fungus</name>
    <name type="synonym">Meria coniospora</name>
    <dbReference type="NCBI Taxonomy" id="98403"/>
    <lineage>
        <taxon>Eukaryota</taxon>
        <taxon>Fungi</taxon>
        <taxon>Dikarya</taxon>
        <taxon>Ascomycota</taxon>
        <taxon>Pezizomycotina</taxon>
        <taxon>Sordariomycetes</taxon>
        <taxon>Hypocreomycetidae</taxon>
        <taxon>Hypocreales</taxon>
        <taxon>Ophiocordycipitaceae</taxon>
        <taxon>Drechmeria</taxon>
    </lineage>
</organism>
<reference evidence="15 16" key="1">
    <citation type="journal article" date="2016" name="Sci. Rep.">
        <title>Insights into Adaptations to a Near-Obligate Nematode Endoparasitic Lifestyle from the Finished Genome of Drechmeria coniospora.</title>
        <authorList>
            <person name="Zhang L."/>
            <person name="Zhou Z."/>
            <person name="Guo Q."/>
            <person name="Fokkens L."/>
            <person name="Miskei M."/>
            <person name="Pocsi I."/>
            <person name="Zhang W."/>
            <person name="Chen M."/>
            <person name="Wang L."/>
            <person name="Sun Y."/>
            <person name="Donzelli B.G."/>
            <person name="Gibson D.M."/>
            <person name="Nelson D.R."/>
            <person name="Luo J.G."/>
            <person name="Rep M."/>
            <person name="Liu H."/>
            <person name="Yang S."/>
            <person name="Wang J."/>
            <person name="Krasnoff S.B."/>
            <person name="Xu Y."/>
            <person name="Molnar I."/>
            <person name="Lin M."/>
        </authorList>
    </citation>
    <scope>NUCLEOTIDE SEQUENCE [LARGE SCALE GENOMIC DNA]</scope>
    <source>
        <strain evidence="15 16">ARSEF 6962</strain>
    </source>
</reference>
<dbReference type="EC" id="1.14.99.56" evidence="11"/>
<dbReference type="PANTHER" id="PTHR33353:SF32">
    <property type="entry name" value="ENDO-BETA-1,4-GLUCANASE D"/>
    <property type="match status" value="1"/>
</dbReference>
<gene>
    <name evidence="15" type="ORF">DCS_00326</name>
</gene>
<keyword evidence="6" id="KW-1015">Disulfide bond</keyword>
<dbReference type="GeneID" id="63712969"/>
<evidence type="ECO:0000256" key="2">
    <source>
        <dbReference type="ARBA" id="ARBA00004613"/>
    </source>
</evidence>
<evidence type="ECO:0000256" key="4">
    <source>
        <dbReference type="ARBA" id="ARBA00022729"/>
    </source>
</evidence>
<dbReference type="EMBL" id="LAYC01000001">
    <property type="protein sequence ID" value="KYK59196.1"/>
    <property type="molecule type" value="Genomic_DNA"/>
</dbReference>
<dbReference type="GO" id="GO:0030245">
    <property type="term" value="P:cellulose catabolic process"/>
    <property type="evidence" value="ECO:0007669"/>
    <property type="project" value="UniProtKB-KW"/>
</dbReference>
<dbReference type="CDD" id="cd21175">
    <property type="entry name" value="LPMO_AA9"/>
    <property type="match status" value="1"/>
</dbReference>
<dbReference type="InterPro" id="IPR005103">
    <property type="entry name" value="AA9_LPMO"/>
</dbReference>
<keyword evidence="7" id="KW-0119">Carbohydrate metabolism</keyword>
<evidence type="ECO:0000256" key="11">
    <source>
        <dbReference type="ARBA" id="ARBA00047174"/>
    </source>
</evidence>
<feature type="region of interest" description="Disordered" evidence="12">
    <location>
        <begin position="396"/>
        <end position="431"/>
    </location>
</feature>
<dbReference type="PANTHER" id="PTHR33353">
    <property type="entry name" value="PUTATIVE (AFU_ORTHOLOGUE AFUA_1G12560)-RELATED"/>
    <property type="match status" value="1"/>
</dbReference>
<comment type="similarity">
    <text evidence="9">Belongs to the polysaccharide monooxygenase AA9 family.</text>
</comment>
<feature type="signal peptide" evidence="13">
    <location>
        <begin position="1"/>
        <end position="16"/>
    </location>
</feature>
<dbReference type="InParanoid" id="A0A151GQ22"/>
<feature type="compositionally biased region" description="Low complexity" evidence="12">
    <location>
        <begin position="456"/>
        <end position="465"/>
    </location>
</feature>
<evidence type="ECO:0000256" key="9">
    <source>
        <dbReference type="ARBA" id="ARBA00044502"/>
    </source>
</evidence>
<evidence type="ECO:0000256" key="3">
    <source>
        <dbReference type="ARBA" id="ARBA00022525"/>
    </source>
</evidence>
<comment type="subcellular location">
    <subcellularLocation>
        <location evidence="2">Secreted</location>
    </subcellularLocation>
</comment>
<feature type="compositionally biased region" description="Acidic residues" evidence="12">
    <location>
        <begin position="403"/>
        <end position="417"/>
    </location>
</feature>
<sequence>MKFIVTAFGLSSLASAHTIFTTLFVNGKSQGDGTCVRMPLDGATSTGPVYPITGDDMACGRNGGDAVKFTCPAPRASTLTFQFRIWSNGEKPGVIDKSHLGPCAVYLKKVTDMYKDKPAGSGWFKIWEDGLDTKTGQWCVNRLIDNKGLLSVKLPAGLPSGYYLVRPEILALQNVPQGDPQFYLGCAQIFVQDGPQTELQIPSGHEASIPGHVNASTPGLTYNIYEKGQGEYLIPGPKVYIPGGYDGKDAKSEASGDGGAGAKQEQKQGKVPNDCVVKNANWCAKPLPAYETEDGCWAATKACYDQGQTCWDSAPPSGDANCKLWQDYCKTIEGACQARKTQGPPKFDGVEKTTPVSAEMLQPWNDVFKGQSGAGDGVKSVASTPSPMATTLVKVTSTSVPGGEEETTGVAGGEEEATGVPGGEDETAPKPTRTVTATYVGTLPTAVYPAPPDVAGSSSTGGFSSAVPVESETDPVKVSVDGRAGVGGQQDTAAADASRVLETVRSKVLGEGQSPQPPSRSTSGGPRRKATFDICTPTMIAGYLKRFERAITIRKGSLSSFFTSLSPFRSNFTLLQAASTPAGTPNREATFNFRRTVEKGVDDATGDVSAS</sequence>
<feature type="chain" id="PRO_5007580879" description="lytic cellulose monooxygenase (C4-dehydrogenating)" evidence="13">
    <location>
        <begin position="17"/>
        <end position="611"/>
    </location>
</feature>
<dbReference type="STRING" id="98403.A0A151GQ22"/>
<evidence type="ECO:0000256" key="10">
    <source>
        <dbReference type="ARBA" id="ARBA00045077"/>
    </source>
</evidence>
<evidence type="ECO:0000256" key="6">
    <source>
        <dbReference type="ARBA" id="ARBA00023157"/>
    </source>
</evidence>
<feature type="region of interest" description="Disordered" evidence="12">
    <location>
        <begin position="453"/>
        <end position="530"/>
    </location>
</feature>
<dbReference type="Pfam" id="PF03443">
    <property type="entry name" value="AA9"/>
    <property type="match status" value="1"/>
</dbReference>
<evidence type="ECO:0000256" key="7">
    <source>
        <dbReference type="ARBA" id="ARBA00023277"/>
    </source>
</evidence>
<keyword evidence="3" id="KW-0964">Secreted</keyword>
<dbReference type="InterPro" id="IPR049892">
    <property type="entry name" value="AA9"/>
</dbReference>
<comment type="cofactor">
    <cofactor evidence="1">
        <name>Cu(2+)</name>
        <dbReference type="ChEBI" id="CHEBI:29036"/>
    </cofactor>
</comment>
<evidence type="ECO:0000313" key="15">
    <source>
        <dbReference type="EMBL" id="KYK59196.1"/>
    </source>
</evidence>
<keyword evidence="16" id="KW-1185">Reference proteome</keyword>
<evidence type="ECO:0000256" key="1">
    <source>
        <dbReference type="ARBA" id="ARBA00001973"/>
    </source>
</evidence>
<feature type="region of interest" description="Disordered" evidence="12">
    <location>
        <begin position="250"/>
        <end position="270"/>
    </location>
</feature>
<accession>A0A151GQ22</accession>
<evidence type="ECO:0000256" key="5">
    <source>
        <dbReference type="ARBA" id="ARBA00023001"/>
    </source>
</evidence>